<evidence type="ECO:0000313" key="3">
    <source>
        <dbReference type="Proteomes" id="UP000199501"/>
    </source>
</evidence>
<dbReference type="STRING" id="1271860.SAMN05216174_102357"/>
<evidence type="ECO:0000259" key="1">
    <source>
        <dbReference type="Pfam" id="PF00561"/>
    </source>
</evidence>
<dbReference type="PANTHER" id="PTHR43798">
    <property type="entry name" value="MONOACYLGLYCEROL LIPASE"/>
    <property type="match status" value="1"/>
</dbReference>
<reference evidence="3" key="1">
    <citation type="submission" date="2016-10" db="EMBL/GenBank/DDBJ databases">
        <authorList>
            <person name="Varghese N."/>
            <person name="Submissions S."/>
        </authorList>
    </citation>
    <scope>NUCLEOTIDE SEQUENCE [LARGE SCALE GENOMIC DNA]</scope>
    <source>
        <strain evidence="3">IBRC-M 10403</strain>
    </source>
</reference>
<dbReference type="InterPro" id="IPR000073">
    <property type="entry name" value="AB_hydrolase_1"/>
</dbReference>
<accession>A0A1G6M341</accession>
<sequence length="284" mass="31276">MPDVMVPAGRIHYEDTGGDGPVVVLLHGLTMDHTLWRKVLPGLTGLRCVLPTLPLGGHRVPMRPDADLSLPGQAKIVADFLAALDLREVTLVSCDWGGGQLLVSENLDERVGKLVLVACEAFDNYPPKGAARVVAKAAKAPGALSLALLPLRSRFLRNRPQAWGGMTVHGIPDDVLDRWLNPSLTNPTIRRDLRKYVTSVPGKRVLLEWAERQSRFDRPVLVVWAGQDRLMPQEHGRRLAELFPRGRLVEIADSGTLVPEDQPEQLAEAIRSFVTAGDQDTVRR</sequence>
<dbReference type="AlphaFoldDB" id="A0A1G6M341"/>
<dbReference type="Proteomes" id="UP000199501">
    <property type="component" value="Unassembled WGS sequence"/>
</dbReference>
<dbReference type="RefSeq" id="WP_091449111.1">
    <property type="nucleotide sequence ID" value="NZ_FMZZ01000002.1"/>
</dbReference>
<feature type="domain" description="AB hydrolase-1" evidence="1">
    <location>
        <begin position="21"/>
        <end position="259"/>
    </location>
</feature>
<dbReference type="InterPro" id="IPR029058">
    <property type="entry name" value="AB_hydrolase_fold"/>
</dbReference>
<gene>
    <name evidence="2" type="ORF">SAMN05216174_102357</name>
</gene>
<dbReference type="InterPro" id="IPR050266">
    <property type="entry name" value="AB_hydrolase_sf"/>
</dbReference>
<dbReference type="Gene3D" id="3.40.50.1820">
    <property type="entry name" value="alpha/beta hydrolase"/>
    <property type="match status" value="1"/>
</dbReference>
<dbReference type="SUPFAM" id="SSF53474">
    <property type="entry name" value="alpha/beta-Hydrolases"/>
    <property type="match status" value="1"/>
</dbReference>
<dbReference type="Pfam" id="PF00561">
    <property type="entry name" value="Abhydrolase_1"/>
    <property type="match status" value="1"/>
</dbReference>
<dbReference type="EMBL" id="FMZZ01000002">
    <property type="protein sequence ID" value="SDC49962.1"/>
    <property type="molecule type" value="Genomic_DNA"/>
</dbReference>
<keyword evidence="3" id="KW-1185">Reference proteome</keyword>
<name>A0A1G6M341_9PSEU</name>
<proteinExistence type="predicted"/>
<evidence type="ECO:0000313" key="2">
    <source>
        <dbReference type="EMBL" id="SDC49962.1"/>
    </source>
</evidence>
<dbReference type="GO" id="GO:0003824">
    <property type="term" value="F:catalytic activity"/>
    <property type="evidence" value="ECO:0007669"/>
    <property type="project" value="UniProtKB-ARBA"/>
</dbReference>
<protein>
    <submittedName>
        <fullName evidence="2">Pimeloyl-ACP methyl ester carboxylesterase</fullName>
    </submittedName>
</protein>
<organism evidence="2 3">
    <name type="scientific">Actinokineospora iranica</name>
    <dbReference type="NCBI Taxonomy" id="1271860"/>
    <lineage>
        <taxon>Bacteria</taxon>
        <taxon>Bacillati</taxon>
        <taxon>Actinomycetota</taxon>
        <taxon>Actinomycetes</taxon>
        <taxon>Pseudonocardiales</taxon>
        <taxon>Pseudonocardiaceae</taxon>
        <taxon>Actinokineospora</taxon>
    </lineage>
</organism>
<dbReference type="OrthoDB" id="3400345at2"/>